<evidence type="ECO:0000259" key="1">
    <source>
        <dbReference type="PROSITE" id="PS51352"/>
    </source>
</evidence>
<protein>
    <submittedName>
        <fullName evidence="2">Thiol reductase thioredoxin</fullName>
    </submittedName>
</protein>
<evidence type="ECO:0000313" key="3">
    <source>
        <dbReference type="Proteomes" id="UP000239181"/>
    </source>
</evidence>
<dbReference type="RefSeq" id="WP_105591522.1">
    <property type="nucleotide sequence ID" value="NZ_PDET01000002.1"/>
</dbReference>
<dbReference type="PANTHER" id="PTHR45663:SF11">
    <property type="entry name" value="GEO12009P1"/>
    <property type="match status" value="1"/>
</dbReference>
<evidence type="ECO:0000313" key="2">
    <source>
        <dbReference type="EMBL" id="PRD16939.1"/>
    </source>
</evidence>
<sequence length="417" mass="46453">MSEVIAVDETALDELLASGALVVLDLWAPWCQPCRTLSPLLETLAGQGSTSLTVAKLNVEKYPDVQQRFGVRGIPTLLLFKNGVEISRQVGVRSLPQLRGWLEPEGAVFQTAATPAPASRTSWPSFYGDPSLHAFLAQRLKAHAEQGEIRLSFNPFWADNQGSISAALVHHDDPAVFERISGLPAAIGILLETQLFLTPQDVDALFTALTPGKDVSAVPLRWLHALLGDELLGWPAALRTDPLNQLRLSWLTLAERWLNGDSLQEADWHPLITAESSLALNENRELERHLLSLLTTLSPPPDAGDTGSWLLVKTQINFAAAQFMQIADGWTPEERATPARRFAWFEQKQAEEPGQQLSDERLRELQEQWLRENAEFSVKEQGFYARYAELQAAFHRPLKEELLRLFALAPVFVPPNK</sequence>
<dbReference type="GO" id="GO:0015035">
    <property type="term" value="F:protein-disulfide reductase activity"/>
    <property type="evidence" value="ECO:0007669"/>
    <property type="project" value="TreeGrafter"/>
</dbReference>
<dbReference type="InterPro" id="IPR013766">
    <property type="entry name" value="Thioredoxin_domain"/>
</dbReference>
<dbReference type="Gene3D" id="3.40.30.10">
    <property type="entry name" value="Glutaredoxin"/>
    <property type="match status" value="1"/>
</dbReference>
<dbReference type="OrthoDB" id="7003705at2"/>
<dbReference type="CDD" id="cd02947">
    <property type="entry name" value="TRX_family"/>
    <property type="match status" value="1"/>
</dbReference>
<keyword evidence="3" id="KW-1185">Reference proteome</keyword>
<comment type="caution">
    <text evidence="2">The sequence shown here is derived from an EMBL/GenBank/DDBJ whole genome shotgun (WGS) entry which is preliminary data.</text>
</comment>
<dbReference type="InterPro" id="IPR036249">
    <property type="entry name" value="Thioredoxin-like_sf"/>
</dbReference>
<proteinExistence type="predicted"/>
<dbReference type="PRINTS" id="PR00421">
    <property type="entry name" value="THIOREDOXIN"/>
</dbReference>
<reference evidence="2 3" key="1">
    <citation type="submission" date="2017-10" db="EMBL/GenBank/DDBJ databases">
        <title>Draft genome of two endophytic bacteria isolated from 'guarana' Paullinia cupana (Mart.) Ducke.</title>
        <authorList>
            <person name="Siqueira K.A."/>
            <person name="Liotti R.G."/>
            <person name="Mendes T.A."/>
            <person name="Soares M.A."/>
        </authorList>
    </citation>
    <scope>NUCLEOTIDE SEQUENCE [LARGE SCALE GENOMIC DNA]</scope>
    <source>
        <strain evidence="2 3">342</strain>
    </source>
</reference>
<dbReference type="PANTHER" id="PTHR45663">
    <property type="entry name" value="GEO12009P1"/>
    <property type="match status" value="1"/>
</dbReference>
<gene>
    <name evidence="2" type="ORF">CQW29_04545</name>
</gene>
<feature type="domain" description="Thioredoxin" evidence="1">
    <location>
        <begin position="1"/>
        <end position="107"/>
    </location>
</feature>
<organism evidence="2 3">
    <name type="scientific">Pantoea coffeiphila</name>
    <dbReference type="NCBI Taxonomy" id="1465635"/>
    <lineage>
        <taxon>Bacteria</taxon>
        <taxon>Pseudomonadati</taxon>
        <taxon>Pseudomonadota</taxon>
        <taxon>Gammaproteobacteria</taxon>
        <taxon>Enterobacterales</taxon>
        <taxon>Erwiniaceae</taxon>
        <taxon>Pantoea</taxon>
    </lineage>
</organism>
<dbReference type="GO" id="GO:0005829">
    <property type="term" value="C:cytosol"/>
    <property type="evidence" value="ECO:0007669"/>
    <property type="project" value="TreeGrafter"/>
</dbReference>
<dbReference type="GO" id="GO:0045454">
    <property type="term" value="P:cell redox homeostasis"/>
    <property type="evidence" value="ECO:0007669"/>
    <property type="project" value="TreeGrafter"/>
</dbReference>
<dbReference type="Proteomes" id="UP000239181">
    <property type="component" value="Unassembled WGS sequence"/>
</dbReference>
<dbReference type="AlphaFoldDB" id="A0A2S9IGQ2"/>
<dbReference type="EMBL" id="PDET01000002">
    <property type="protein sequence ID" value="PRD16939.1"/>
    <property type="molecule type" value="Genomic_DNA"/>
</dbReference>
<dbReference type="Pfam" id="PF00085">
    <property type="entry name" value="Thioredoxin"/>
    <property type="match status" value="1"/>
</dbReference>
<dbReference type="PROSITE" id="PS51352">
    <property type="entry name" value="THIOREDOXIN_2"/>
    <property type="match status" value="1"/>
</dbReference>
<dbReference type="SUPFAM" id="SSF52833">
    <property type="entry name" value="Thioredoxin-like"/>
    <property type="match status" value="1"/>
</dbReference>
<name>A0A2S9IGQ2_9GAMM</name>
<accession>A0A2S9IGQ2</accession>